<evidence type="ECO:0000256" key="1">
    <source>
        <dbReference type="ARBA" id="ARBA00004141"/>
    </source>
</evidence>
<comment type="subcellular location">
    <subcellularLocation>
        <location evidence="1">Membrane</location>
        <topology evidence="1">Multi-pass membrane protein</topology>
    </subcellularLocation>
</comment>
<dbReference type="InterPro" id="IPR035952">
    <property type="entry name" value="Rhomboid-like_sf"/>
</dbReference>
<keyword evidence="6 7" id="KW-0472">Membrane</keyword>
<dbReference type="PANTHER" id="PTHR43066">
    <property type="entry name" value="RHOMBOID-RELATED PROTEIN"/>
    <property type="match status" value="1"/>
</dbReference>
<keyword evidence="5 7" id="KW-1133">Transmembrane helix</keyword>
<accession>A0A9X3BA50</accession>
<keyword evidence="9" id="KW-0645">Protease</keyword>
<reference evidence="9" key="1">
    <citation type="submission" date="2022-09" db="EMBL/GenBank/DDBJ databases">
        <authorList>
            <person name="Yuan C."/>
            <person name="Ke Z."/>
        </authorList>
    </citation>
    <scope>NUCLEOTIDE SEQUENCE</scope>
    <source>
        <strain evidence="9">LB-8</strain>
    </source>
</reference>
<evidence type="ECO:0000256" key="6">
    <source>
        <dbReference type="ARBA" id="ARBA00023136"/>
    </source>
</evidence>
<evidence type="ECO:0000256" key="7">
    <source>
        <dbReference type="SAM" id="Phobius"/>
    </source>
</evidence>
<feature type="transmembrane region" description="Helical" evidence="7">
    <location>
        <begin position="87"/>
        <end position="105"/>
    </location>
</feature>
<reference evidence="9" key="2">
    <citation type="submission" date="2023-04" db="EMBL/GenBank/DDBJ databases">
        <title>Paracnuella aquatica gen. nov., sp. nov., a member of the family Chitinophagaceae isolated from a hot spring.</title>
        <authorList>
            <person name="Wang C."/>
        </authorList>
    </citation>
    <scope>NUCLEOTIDE SEQUENCE</scope>
    <source>
        <strain evidence="9">LB-8</strain>
    </source>
</reference>
<dbReference type="GO" id="GO:0006508">
    <property type="term" value="P:proteolysis"/>
    <property type="evidence" value="ECO:0007669"/>
    <property type="project" value="UniProtKB-KW"/>
</dbReference>
<feature type="transmembrane region" description="Helical" evidence="7">
    <location>
        <begin position="43"/>
        <end position="67"/>
    </location>
</feature>
<keyword evidence="9" id="KW-0378">Hydrolase</keyword>
<sequence>MQFSITLAIIVITSIVSFSAFNNQKITNDLIFYPPAVTAQKQWYRFFSCGLIHADFTHLLFNMLSLYLFGRFVEGSFLQIFGEVGKWYYLVMYVSALMASLLPTYAKHKNDYYYRSLGASGAVSAVVFAGLMIAPYVEVGFFIIPPIIPGFIFAPLYLLISAYLDRNGRDNINHSAHIWGAIFGLFFIIVAGKLAGYDAIRAFINGVKYYLMSKGWM</sequence>
<evidence type="ECO:0000256" key="5">
    <source>
        <dbReference type="ARBA" id="ARBA00022989"/>
    </source>
</evidence>
<dbReference type="RefSeq" id="WP_279299623.1">
    <property type="nucleotide sequence ID" value="NZ_JAOTIF010000029.1"/>
</dbReference>
<keyword evidence="3" id="KW-0997">Cell inner membrane</keyword>
<organism evidence="9 10">
    <name type="scientific">Paraflavisolibacter caeni</name>
    <dbReference type="NCBI Taxonomy" id="2982496"/>
    <lineage>
        <taxon>Bacteria</taxon>
        <taxon>Pseudomonadati</taxon>
        <taxon>Bacteroidota</taxon>
        <taxon>Chitinophagia</taxon>
        <taxon>Chitinophagales</taxon>
        <taxon>Chitinophagaceae</taxon>
        <taxon>Paraflavisolibacter</taxon>
    </lineage>
</organism>
<dbReference type="EMBL" id="JAOTIF010000029">
    <property type="protein sequence ID" value="MCU7552186.1"/>
    <property type="molecule type" value="Genomic_DNA"/>
</dbReference>
<dbReference type="AlphaFoldDB" id="A0A9X3BA50"/>
<feature type="domain" description="Peptidase S54 rhomboid" evidence="8">
    <location>
        <begin position="41"/>
        <end position="191"/>
    </location>
</feature>
<dbReference type="Proteomes" id="UP001155483">
    <property type="component" value="Unassembled WGS sequence"/>
</dbReference>
<evidence type="ECO:0000313" key="10">
    <source>
        <dbReference type="Proteomes" id="UP001155483"/>
    </source>
</evidence>
<dbReference type="PANTHER" id="PTHR43066:SF26">
    <property type="entry name" value="RHOMBOID PROTEASE GLPG"/>
    <property type="match status" value="1"/>
</dbReference>
<evidence type="ECO:0000313" key="9">
    <source>
        <dbReference type="EMBL" id="MCU7552186.1"/>
    </source>
</evidence>
<dbReference type="GO" id="GO:0004252">
    <property type="term" value="F:serine-type endopeptidase activity"/>
    <property type="evidence" value="ECO:0007669"/>
    <property type="project" value="InterPro"/>
</dbReference>
<dbReference type="Pfam" id="PF01694">
    <property type="entry name" value="Rhomboid"/>
    <property type="match status" value="1"/>
</dbReference>
<dbReference type="SUPFAM" id="SSF144091">
    <property type="entry name" value="Rhomboid-like"/>
    <property type="match status" value="1"/>
</dbReference>
<feature type="transmembrane region" description="Helical" evidence="7">
    <location>
        <begin position="143"/>
        <end position="164"/>
    </location>
</feature>
<dbReference type="Gene3D" id="1.20.1540.10">
    <property type="entry name" value="Rhomboid-like"/>
    <property type="match status" value="1"/>
</dbReference>
<proteinExistence type="predicted"/>
<evidence type="ECO:0000256" key="4">
    <source>
        <dbReference type="ARBA" id="ARBA00022692"/>
    </source>
</evidence>
<protein>
    <submittedName>
        <fullName evidence="9">Rhomboid family intramembrane serine protease</fullName>
    </submittedName>
</protein>
<name>A0A9X3BA50_9BACT</name>
<gene>
    <name evidence="9" type="ORF">OCK74_23915</name>
</gene>
<dbReference type="GO" id="GO:0016020">
    <property type="term" value="C:membrane"/>
    <property type="evidence" value="ECO:0007669"/>
    <property type="project" value="UniProtKB-SubCell"/>
</dbReference>
<evidence type="ECO:0000256" key="3">
    <source>
        <dbReference type="ARBA" id="ARBA00022519"/>
    </source>
</evidence>
<feature type="transmembrane region" description="Helical" evidence="7">
    <location>
        <begin position="6"/>
        <end position="22"/>
    </location>
</feature>
<comment type="caution">
    <text evidence="9">The sequence shown here is derived from an EMBL/GenBank/DDBJ whole genome shotgun (WGS) entry which is preliminary data.</text>
</comment>
<keyword evidence="4 7" id="KW-0812">Transmembrane</keyword>
<feature type="transmembrane region" description="Helical" evidence="7">
    <location>
        <begin position="117"/>
        <end position="137"/>
    </location>
</feature>
<evidence type="ECO:0000256" key="2">
    <source>
        <dbReference type="ARBA" id="ARBA00022475"/>
    </source>
</evidence>
<dbReference type="InterPro" id="IPR022764">
    <property type="entry name" value="Peptidase_S54_rhomboid_dom"/>
</dbReference>
<keyword evidence="2" id="KW-1003">Cell membrane</keyword>
<keyword evidence="10" id="KW-1185">Reference proteome</keyword>
<feature type="transmembrane region" description="Helical" evidence="7">
    <location>
        <begin position="176"/>
        <end position="195"/>
    </location>
</feature>
<evidence type="ECO:0000259" key="8">
    <source>
        <dbReference type="Pfam" id="PF01694"/>
    </source>
</evidence>